<reference evidence="1 2" key="2">
    <citation type="submission" date="2017-06" db="EMBL/GenBank/DDBJ databases">
        <authorList>
            <person name="Kim H.J."/>
            <person name="Triplett B.A."/>
        </authorList>
    </citation>
    <scope>NUCLEOTIDE SEQUENCE [LARGE SCALE GENOMIC DNA]</scope>
    <source>
        <strain evidence="1 2">BZC3</strain>
    </source>
</reference>
<dbReference type="PANTHER" id="PTHR33639">
    <property type="entry name" value="THIOL-DISULFIDE OXIDOREDUCTASE DCC"/>
    <property type="match status" value="1"/>
</dbReference>
<protein>
    <recommendedName>
        <fullName evidence="3">DUF393 domain-containing protein</fullName>
    </recommendedName>
</protein>
<dbReference type="Pfam" id="PF04134">
    <property type="entry name" value="DCC1-like"/>
    <property type="match status" value="1"/>
</dbReference>
<dbReference type="InterPro" id="IPR052927">
    <property type="entry name" value="DCC_oxidoreductase"/>
</dbReference>
<dbReference type="Proteomes" id="UP000197024">
    <property type="component" value="Chromosome"/>
</dbReference>
<evidence type="ECO:0000313" key="1">
    <source>
        <dbReference type="EMBL" id="ASD25810.1"/>
    </source>
</evidence>
<reference evidence="1 2" key="1">
    <citation type="submission" date="2017-06" db="EMBL/GenBank/DDBJ databases">
        <title>Biodegradation of gentamicin by bacterial consortia AMQD4 in synthetic medium and raw gentamicin sewage.</title>
        <authorList>
            <person name="Chang H."/>
            <person name="Feng Y."/>
            <person name="Li Z."/>
            <person name="Xue J."/>
            <person name="Cheng D."/>
        </authorList>
    </citation>
    <scope>NUCLEOTIDE SEQUENCE [LARGE SCALE GENOMIC DNA]</scope>
    <source>
        <strain evidence="1 2">BZC3</strain>
    </source>
</reference>
<name>A0A1Z3LUH8_BREDI</name>
<dbReference type="AlphaFoldDB" id="A0A1Z3LUH8"/>
<sequence length="149" mass="16405">MGLGAYSYRDDPAVPSFPDDRPLVLFDGDCALCSHSARTLLKHGPRFRLAPTQSELGRALLRHYGLSPDDPSTMLVIEDGRAIGRSNGVLHLAASLPFPYRLATAGRLIPRPVRDAVYGWVARHRRRFPGQAWCAMPPEGVNMSDRVLG</sequence>
<organism evidence="1 2">
    <name type="scientific">Brevundimonas diminuta</name>
    <name type="common">Pseudomonas diminuta</name>
    <dbReference type="NCBI Taxonomy" id="293"/>
    <lineage>
        <taxon>Bacteria</taxon>
        <taxon>Pseudomonadati</taxon>
        <taxon>Pseudomonadota</taxon>
        <taxon>Alphaproteobacteria</taxon>
        <taxon>Caulobacterales</taxon>
        <taxon>Caulobacteraceae</taxon>
        <taxon>Brevundimonas</taxon>
    </lineage>
</organism>
<dbReference type="GO" id="GO:0015035">
    <property type="term" value="F:protein-disulfide reductase activity"/>
    <property type="evidence" value="ECO:0007669"/>
    <property type="project" value="InterPro"/>
</dbReference>
<gene>
    <name evidence="1" type="ORF">CD943_02250</name>
</gene>
<dbReference type="PANTHER" id="PTHR33639:SF2">
    <property type="entry name" value="DUF393 DOMAIN-CONTAINING PROTEIN"/>
    <property type="match status" value="1"/>
</dbReference>
<evidence type="ECO:0008006" key="3">
    <source>
        <dbReference type="Google" id="ProtNLM"/>
    </source>
</evidence>
<evidence type="ECO:0000313" key="2">
    <source>
        <dbReference type="Proteomes" id="UP000197024"/>
    </source>
</evidence>
<accession>A0A1Z3LUH8</accession>
<proteinExistence type="predicted"/>
<dbReference type="RefSeq" id="WP_088409958.1">
    <property type="nucleotide sequence ID" value="NZ_CP021995.1"/>
</dbReference>
<dbReference type="InterPro" id="IPR007263">
    <property type="entry name" value="DCC1-like"/>
</dbReference>
<dbReference type="EMBL" id="CP021995">
    <property type="protein sequence ID" value="ASD25810.1"/>
    <property type="molecule type" value="Genomic_DNA"/>
</dbReference>